<dbReference type="InterPro" id="IPR029021">
    <property type="entry name" value="Prot-tyrosine_phosphatase-like"/>
</dbReference>
<dbReference type="InterPro" id="IPR016130">
    <property type="entry name" value="Tyr_Pase_AS"/>
</dbReference>
<name>A0AAN9Y136_9HEMI</name>
<gene>
    <name evidence="14" type="ORF">V9T40_001140</name>
</gene>
<comment type="subcellular location">
    <subcellularLocation>
        <location evidence="2">Cytoplasm</location>
    </subcellularLocation>
    <subcellularLocation>
        <location evidence="1">Nucleus</location>
    </subcellularLocation>
</comment>
<evidence type="ECO:0000256" key="2">
    <source>
        <dbReference type="ARBA" id="ARBA00004496"/>
    </source>
</evidence>
<evidence type="ECO:0000256" key="6">
    <source>
        <dbReference type="ARBA" id="ARBA00022912"/>
    </source>
</evidence>
<comment type="caution">
    <text evidence="14">The sequence shown here is derived from an EMBL/GenBank/DDBJ whole genome shotgun (WGS) entry which is preliminary data.</text>
</comment>
<dbReference type="SUPFAM" id="SSF52799">
    <property type="entry name" value="(Phosphotyrosine protein) phosphatases II"/>
    <property type="match status" value="1"/>
</dbReference>
<dbReference type="Proteomes" id="UP001367676">
    <property type="component" value="Unassembled WGS sequence"/>
</dbReference>
<evidence type="ECO:0000256" key="8">
    <source>
        <dbReference type="ARBA" id="ARBA00047761"/>
    </source>
</evidence>
<dbReference type="GO" id="GO:0005634">
    <property type="term" value="C:nucleus"/>
    <property type="evidence" value="ECO:0007669"/>
    <property type="project" value="UniProtKB-SubCell"/>
</dbReference>
<evidence type="ECO:0000256" key="10">
    <source>
        <dbReference type="ARBA" id="ARBA00051722"/>
    </source>
</evidence>
<evidence type="ECO:0000256" key="5">
    <source>
        <dbReference type="ARBA" id="ARBA00022801"/>
    </source>
</evidence>
<dbReference type="InterPro" id="IPR020422">
    <property type="entry name" value="TYR_PHOSPHATASE_DUAL_dom"/>
</dbReference>
<keyword evidence="7" id="KW-0539">Nucleus</keyword>
<dbReference type="InterPro" id="IPR016278">
    <property type="entry name" value="DUSP12"/>
</dbReference>
<evidence type="ECO:0000256" key="1">
    <source>
        <dbReference type="ARBA" id="ARBA00004123"/>
    </source>
</evidence>
<comment type="catalytic activity">
    <reaction evidence="9">
        <text>O-phospho-L-threonyl-[protein] + H2O = L-threonyl-[protein] + phosphate</text>
        <dbReference type="Rhea" id="RHEA:47004"/>
        <dbReference type="Rhea" id="RHEA-COMP:11060"/>
        <dbReference type="Rhea" id="RHEA-COMP:11605"/>
        <dbReference type="ChEBI" id="CHEBI:15377"/>
        <dbReference type="ChEBI" id="CHEBI:30013"/>
        <dbReference type="ChEBI" id="CHEBI:43474"/>
        <dbReference type="ChEBI" id="CHEBI:61977"/>
        <dbReference type="EC" id="3.1.3.16"/>
    </reaction>
</comment>
<dbReference type="GO" id="GO:0005737">
    <property type="term" value="C:cytoplasm"/>
    <property type="evidence" value="ECO:0007669"/>
    <property type="project" value="UniProtKB-SubCell"/>
</dbReference>
<reference evidence="14 15" key="1">
    <citation type="submission" date="2024-03" db="EMBL/GenBank/DDBJ databases">
        <title>Adaptation during the transition from Ophiocordyceps entomopathogen to insect associate is accompanied by gene loss and intensified selection.</title>
        <authorList>
            <person name="Ward C.M."/>
            <person name="Onetto C.A."/>
            <person name="Borneman A.R."/>
        </authorList>
    </citation>
    <scope>NUCLEOTIDE SEQUENCE [LARGE SCALE GENOMIC DNA]</scope>
    <source>
        <strain evidence="14">AWRI1</strain>
        <tissue evidence="14">Single Adult Female</tissue>
    </source>
</reference>
<evidence type="ECO:0000256" key="3">
    <source>
        <dbReference type="ARBA" id="ARBA00008601"/>
    </source>
</evidence>
<dbReference type="Gene3D" id="3.90.190.10">
    <property type="entry name" value="Protein tyrosine phosphatase superfamily"/>
    <property type="match status" value="1"/>
</dbReference>
<dbReference type="PROSITE" id="PS50054">
    <property type="entry name" value="TYR_PHOSPHATASE_DUAL"/>
    <property type="match status" value="1"/>
</dbReference>
<evidence type="ECO:0008006" key="16">
    <source>
        <dbReference type="Google" id="ProtNLM"/>
    </source>
</evidence>
<evidence type="ECO:0000256" key="4">
    <source>
        <dbReference type="ARBA" id="ARBA00022490"/>
    </source>
</evidence>
<dbReference type="PIRSF" id="PIRSF000941">
    <property type="entry name" value="DUSP12"/>
    <property type="match status" value="1"/>
</dbReference>
<keyword evidence="6" id="KW-0904">Protein phosphatase</keyword>
<dbReference type="SMART" id="SM00195">
    <property type="entry name" value="DSPc"/>
    <property type="match status" value="1"/>
</dbReference>
<evidence type="ECO:0000256" key="7">
    <source>
        <dbReference type="ARBA" id="ARBA00023242"/>
    </source>
</evidence>
<feature type="domain" description="Tyrosine specific protein phosphatases" evidence="13">
    <location>
        <begin position="76"/>
        <end position="136"/>
    </location>
</feature>
<feature type="active site" description="Phosphocysteine intermediate" evidence="11">
    <location>
        <position position="102"/>
    </location>
</feature>
<dbReference type="FunFam" id="3.90.190.10:FF:000056">
    <property type="entry name" value="Dual specificity phosphatase 12"/>
    <property type="match status" value="1"/>
</dbReference>
<evidence type="ECO:0000259" key="13">
    <source>
        <dbReference type="PROSITE" id="PS50056"/>
    </source>
</evidence>
<organism evidence="14 15">
    <name type="scientific">Parthenolecanium corni</name>
    <dbReference type="NCBI Taxonomy" id="536013"/>
    <lineage>
        <taxon>Eukaryota</taxon>
        <taxon>Metazoa</taxon>
        <taxon>Ecdysozoa</taxon>
        <taxon>Arthropoda</taxon>
        <taxon>Hexapoda</taxon>
        <taxon>Insecta</taxon>
        <taxon>Pterygota</taxon>
        <taxon>Neoptera</taxon>
        <taxon>Paraneoptera</taxon>
        <taxon>Hemiptera</taxon>
        <taxon>Sternorrhyncha</taxon>
        <taxon>Coccoidea</taxon>
        <taxon>Coccidae</taxon>
        <taxon>Parthenolecanium</taxon>
    </lineage>
</organism>
<dbReference type="PROSITE" id="PS50056">
    <property type="entry name" value="TYR_PHOSPHATASE_2"/>
    <property type="match status" value="1"/>
</dbReference>
<dbReference type="GO" id="GO:0004725">
    <property type="term" value="F:protein tyrosine phosphatase activity"/>
    <property type="evidence" value="ECO:0007669"/>
    <property type="project" value="UniProtKB-EC"/>
</dbReference>
<protein>
    <recommendedName>
        <fullName evidence="16">Protein-tyrosine-phosphatase</fullName>
    </recommendedName>
</protein>
<keyword evidence="15" id="KW-1185">Reference proteome</keyword>
<evidence type="ECO:0000256" key="11">
    <source>
        <dbReference type="PIRSR" id="PIRSR000941-50"/>
    </source>
</evidence>
<dbReference type="GO" id="GO:0004722">
    <property type="term" value="F:protein serine/threonine phosphatase activity"/>
    <property type="evidence" value="ECO:0007669"/>
    <property type="project" value="UniProtKB-EC"/>
</dbReference>
<proteinExistence type="inferred from homology"/>
<dbReference type="PANTHER" id="PTHR45848:SF4">
    <property type="entry name" value="DUAL SPECIFICITY PROTEIN PHOSPHATASE 12"/>
    <property type="match status" value="1"/>
</dbReference>
<keyword evidence="4" id="KW-0963">Cytoplasm</keyword>
<dbReference type="EMBL" id="JBBCAQ010000034">
    <property type="protein sequence ID" value="KAK7580511.1"/>
    <property type="molecule type" value="Genomic_DNA"/>
</dbReference>
<dbReference type="InterPro" id="IPR000340">
    <property type="entry name" value="Dual-sp_phosphatase_cat-dom"/>
</dbReference>
<dbReference type="Pfam" id="PF00782">
    <property type="entry name" value="DSPc"/>
    <property type="match status" value="1"/>
</dbReference>
<evidence type="ECO:0000313" key="14">
    <source>
        <dbReference type="EMBL" id="KAK7580511.1"/>
    </source>
</evidence>
<comment type="catalytic activity">
    <reaction evidence="10">
        <text>O-phospho-L-tyrosyl-[protein] + H2O = L-tyrosyl-[protein] + phosphate</text>
        <dbReference type="Rhea" id="RHEA:10684"/>
        <dbReference type="Rhea" id="RHEA-COMP:10136"/>
        <dbReference type="Rhea" id="RHEA-COMP:20101"/>
        <dbReference type="ChEBI" id="CHEBI:15377"/>
        <dbReference type="ChEBI" id="CHEBI:43474"/>
        <dbReference type="ChEBI" id="CHEBI:46858"/>
        <dbReference type="ChEBI" id="CHEBI:61978"/>
        <dbReference type="EC" id="3.1.3.48"/>
    </reaction>
</comment>
<evidence type="ECO:0000259" key="12">
    <source>
        <dbReference type="PROSITE" id="PS50054"/>
    </source>
</evidence>
<dbReference type="AlphaFoldDB" id="A0AAN9Y136"/>
<comment type="catalytic activity">
    <reaction evidence="8">
        <text>O-phospho-L-seryl-[protein] + H2O = L-seryl-[protein] + phosphate</text>
        <dbReference type="Rhea" id="RHEA:20629"/>
        <dbReference type="Rhea" id="RHEA-COMP:9863"/>
        <dbReference type="Rhea" id="RHEA-COMP:11604"/>
        <dbReference type="ChEBI" id="CHEBI:15377"/>
        <dbReference type="ChEBI" id="CHEBI:29999"/>
        <dbReference type="ChEBI" id="CHEBI:43474"/>
        <dbReference type="ChEBI" id="CHEBI:83421"/>
        <dbReference type="EC" id="3.1.3.16"/>
    </reaction>
</comment>
<dbReference type="InterPro" id="IPR000387">
    <property type="entry name" value="Tyr_Pase_dom"/>
</dbReference>
<dbReference type="PANTHER" id="PTHR45848">
    <property type="entry name" value="DUAL SPECIFICITY PROTEIN PHOSPHATASE 12 FAMILY MEMBER"/>
    <property type="match status" value="1"/>
</dbReference>
<dbReference type="PROSITE" id="PS00383">
    <property type="entry name" value="TYR_PHOSPHATASE_1"/>
    <property type="match status" value="1"/>
</dbReference>
<comment type="similarity">
    <text evidence="3">Belongs to the protein-tyrosine phosphatase family. Non-receptor class dual specificity subfamily.</text>
</comment>
<evidence type="ECO:0000256" key="9">
    <source>
        <dbReference type="ARBA" id="ARBA00048336"/>
    </source>
</evidence>
<keyword evidence="5" id="KW-0378">Hydrolase</keyword>
<dbReference type="GO" id="GO:0008138">
    <property type="term" value="F:protein tyrosine/serine/threonine phosphatase activity"/>
    <property type="evidence" value="ECO:0007669"/>
    <property type="project" value="InterPro"/>
</dbReference>
<evidence type="ECO:0000313" key="15">
    <source>
        <dbReference type="Proteomes" id="UP001367676"/>
    </source>
</evidence>
<feature type="domain" description="Tyrosine-protein phosphatase" evidence="12">
    <location>
        <begin position="15"/>
        <end position="158"/>
    </location>
</feature>
<accession>A0AAN9Y136</accession>
<sequence length="322" mass="36481">MKKLLREDFDAGPISINEIEPGLWLGNLTAALDVRLIEKYSITHILTVDSCPLPSNILMLPSVTTKFFQISDLPYEDLISHLDETYDFISQGLEKGNVLIHCYFGMSRSAAVVTAFLMRKHSINCEKALERLKQQRSVVGPNIGFYNQLRLYEAMNFKIDKSNLQFRLFRLRVAANQVSKVKIVPQSCLDIIKPDPALLTVRPNPRVYRCKNCRRIVAAANDLLPHTKNEKLSWKDNKWSADYSGLDLCSSTYFIEPLTWINSITQSESGKITCPKCKAKLGSYNWVMGSQCSCGARVSPSFYLVPSKVDYSVIVQNIQRTV</sequence>